<comment type="cofactor">
    <cofactor evidence="1">
        <name>FAD</name>
        <dbReference type="ChEBI" id="CHEBI:57692"/>
    </cofactor>
</comment>
<dbReference type="GO" id="GO:0048038">
    <property type="term" value="F:quinone binding"/>
    <property type="evidence" value="ECO:0007669"/>
    <property type="project" value="UniProtKB-KW"/>
</dbReference>
<keyword evidence="6" id="KW-0560">Oxidoreductase</keyword>
<dbReference type="InterPro" id="IPR023753">
    <property type="entry name" value="FAD/NAD-binding_dom"/>
</dbReference>
<reference evidence="8 9" key="1">
    <citation type="submission" date="2017-11" db="EMBL/GenBank/DDBJ databases">
        <title>Rhodohalobacter 15182 sp. nov., isolated from a salt lake.</title>
        <authorList>
            <person name="Han S."/>
        </authorList>
    </citation>
    <scope>NUCLEOTIDE SEQUENCE [LARGE SCALE GENOMIC DNA]</scope>
    <source>
        <strain evidence="8 9">15182</strain>
    </source>
</reference>
<evidence type="ECO:0000313" key="8">
    <source>
        <dbReference type="EMBL" id="PKD43435.1"/>
    </source>
</evidence>
<feature type="domain" description="FAD/NAD(P)-binding" evidence="7">
    <location>
        <begin position="25"/>
        <end position="143"/>
    </location>
</feature>
<evidence type="ECO:0000256" key="1">
    <source>
        <dbReference type="ARBA" id="ARBA00001974"/>
    </source>
</evidence>
<protein>
    <submittedName>
        <fullName evidence="8">Pyridine nucleotide-disulfide oxidoreductase</fullName>
    </submittedName>
</protein>
<organism evidence="8 9">
    <name type="scientific">Rhodohalobacter barkolensis</name>
    <dbReference type="NCBI Taxonomy" id="2053187"/>
    <lineage>
        <taxon>Bacteria</taxon>
        <taxon>Pseudomonadati</taxon>
        <taxon>Balneolota</taxon>
        <taxon>Balneolia</taxon>
        <taxon>Balneolales</taxon>
        <taxon>Balneolaceae</taxon>
        <taxon>Rhodohalobacter</taxon>
    </lineage>
</organism>
<evidence type="ECO:0000256" key="3">
    <source>
        <dbReference type="ARBA" id="ARBA00022719"/>
    </source>
</evidence>
<gene>
    <name evidence="8" type="ORF">CWD77_11855</name>
</gene>
<dbReference type="EMBL" id="PISP01000003">
    <property type="protein sequence ID" value="PKD43435.1"/>
    <property type="molecule type" value="Genomic_DNA"/>
</dbReference>
<proteinExistence type="predicted"/>
<keyword evidence="3" id="KW-0874">Quinone</keyword>
<name>A0A2N0VGW5_9BACT</name>
<dbReference type="Pfam" id="PF07992">
    <property type="entry name" value="Pyr_redox_2"/>
    <property type="match status" value="1"/>
</dbReference>
<evidence type="ECO:0000259" key="7">
    <source>
        <dbReference type="Pfam" id="PF07992"/>
    </source>
</evidence>
<evidence type="ECO:0000256" key="4">
    <source>
        <dbReference type="ARBA" id="ARBA00022827"/>
    </source>
</evidence>
<dbReference type="InterPro" id="IPR036188">
    <property type="entry name" value="FAD/NAD-bd_sf"/>
</dbReference>
<keyword evidence="5" id="KW-0809">Transit peptide</keyword>
<dbReference type="GO" id="GO:0070224">
    <property type="term" value="F:sulfide:quinone oxidoreductase activity"/>
    <property type="evidence" value="ECO:0007669"/>
    <property type="project" value="TreeGrafter"/>
</dbReference>
<dbReference type="InterPro" id="IPR015904">
    <property type="entry name" value="Sulphide_quinone_reductase"/>
</dbReference>
<sequence>MEKLKTVSGKNVETIKARPYANHHQFLIVGGGTAGITIAAQLQKKLSKPDVAIIEPSDVHYYQPMWTFNGAGVFHKEKSKKLMKDVMPYDVAWIKDYVVAFHPDQNIVETDCGKFFSYEYLIVAPGIQVDWDAIPGLAENIGTNGICSIYSYNQVDYVHECINNMKKGRALFTQPATKFKCGGAPQKIMYLSSDTWKRNNILDDIDVKFTSAGSVIFGVEEIKDALGPVIERYGIDVKLLHNLKEIKADEKIAVYDILKDGKPVDEVELEFDMIHVTPPMSSPDFIKNSPLADAEGWVDVDKSSLQHNKYPNIFSLGDAGSTPNAKTGAAVRKQAPVVAGNLISLLQKGKINDKLSYDGYGSCPLITGYNKLILAEFDYDNNMTPSFPINQAKERRSMYHMKRDLLPLMYWHGMLKGRA</sequence>
<evidence type="ECO:0000313" key="9">
    <source>
        <dbReference type="Proteomes" id="UP000233398"/>
    </source>
</evidence>
<dbReference type="GO" id="GO:0070221">
    <property type="term" value="P:sulfide oxidation, using sulfide:quinone oxidoreductase"/>
    <property type="evidence" value="ECO:0007669"/>
    <property type="project" value="TreeGrafter"/>
</dbReference>
<evidence type="ECO:0000256" key="5">
    <source>
        <dbReference type="ARBA" id="ARBA00022946"/>
    </source>
</evidence>
<dbReference type="PANTHER" id="PTHR10632">
    <property type="entry name" value="SULFIDE:QUINONE OXIDOREDUCTASE"/>
    <property type="match status" value="1"/>
</dbReference>
<dbReference type="Proteomes" id="UP000233398">
    <property type="component" value="Unassembled WGS sequence"/>
</dbReference>
<evidence type="ECO:0000256" key="6">
    <source>
        <dbReference type="ARBA" id="ARBA00023002"/>
    </source>
</evidence>
<accession>A0A2N0VGW5</accession>
<dbReference type="Gene3D" id="3.50.50.60">
    <property type="entry name" value="FAD/NAD(P)-binding domain"/>
    <property type="match status" value="2"/>
</dbReference>
<dbReference type="GO" id="GO:0071949">
    <property type="term" value="F:FAD binding"/>
    <property type="evidence" value="ECO:0007669"/>
    <property type="project" value="TreeGrafter"/>
</dbReference>
<comment type="caution">
    <text evidence="8">The sequence shown here is derived from an EMBL/GenBank/DDBJ whole genome shotgun (WGS) entry which is preliminary data.</text>
</comment>
<dbReference type="PANTHER" id="PTHR10632:SF2">
    <property type="entry name" value="SULFIDE:QUINONE OXIDOREDUCTASE, MITOCHONDRIAL"/>
    <property type="match status" value="1"/>
</dbReference>
<dbReference type="FunFam" id="3.50.50.60:FF:000034">
    <property type="entry name" value="sulfide:quinone oxidoreductase, mitochondrial"/>
    <property type="match status" value="1"/>
</dbReference>
<keyword evidence="9" id="KW-1185">Reference proteome</keyword>
<dbReference type="SUPFAM" id="SSF51905">
    <property type="entry name" value="FAD/NAD(P)-binding domain"/>
    <property type="match status" value="2"/>
</dbReference>
<dbReference type="AlphaFoldDB" id="A0A2N0VGW5"/>
<dbReference type="RefSeq" id="WP_101073910.1">
    <property type="nucleotide sequence ID" value="NZ_PISP01000003.1"/>
</dbReference>
<dbReference type="OrthoDB" id="9805710at2"/>
<keyword evidence="2" id="KW-0285">Flavoprotein</keyword>
<evidence type="ECO:0000256" key="2">
    <source>
        <dbReference type="ARBA" id="ARBA00022630"/>
    </source>
</evidence>
<keyword evidence="4" id="KW-0274">FAD</keyword>